<evidence type="ECO:0000313" key="2">
    <source>
        <dbReference type="Proteomes" id="UP001607302"/>
    </source>
</evidence>
<dbReference type="EMBL" id="JAUDFV010000139">
    <property type="protein sequence ID" value="KAL2724180.1"/>
    <property type="molecule type" value="Genomic_DNA"/>
</dbReference>
<dbReference type="AlphaFoldDB" id="A0ABD2AW83"/>
<gene>
    <name evidence="1" type="ORF">V1478_008693</name>
</gene>
<dbReference type="Proteomes" id="UP001607302">
    <property type="component" value="Unassembled WGS sequence"/>
</dbReference>
<keyword evidence="2" id="KW-1185">Reference proteome</keyword>
<accession>A0ABD2AW83</accession>
<evidence type="ECO:0000313" key="1">
    <source>
        <dbReference type="EMBL" id="KAL2724180.1"/>
    </source>
</evidence>
<proteinExistence type="predicted"/>
<sequence>MKPGTVLVTVRRPVEEDDLALVPALIALADVCKVQAGHSVIRIRAHSRDATFVPFATVGRIRLVPYVYRYLLPLAPTPTRNINEGSQWTCIVLVMFTEKRFRRIFLRKSKRSFGLPGDSDAVRFCLKDSNIARRWFPCLSHRKECRWALAAPVVMVSISSWPSCIDNNDDHDAYDDYDAEEVGLDSRDFNIVFP</sequence>
<name>A0ABD2AW83_VESSQ</name>
<comment type="caution">
    <text evidence="1">The sequence shown here is derived from an EMBL/GenBank/DDBJ whole genome shotgun (WGS) entry which is preliminary data.</text>
</comment>
<organism evidence="1 2">
    <name type="scientific">Vespula squamosa</name>
    <name type="common">Southern yellow jacket</name>
    <name type="synonym">Wasp</name>
    <dbReference type="NCBI Taxonomy" id="30214"/>
    <lineage>
        <taxon>Eukaryota</taxon>
        <taxon>Metazoa</taxon>
        <taxon>Ecdysozoa</taxon>
        <taxon>Arthropoda</taxon>
        <taxon>Hexapoda</taxon>
        <taxon>Insecta</taxon>
        <taxon>Pterygota</taxon>
        <taxon>Neoptera</taxon>
        <taxon>Endopterygota</taxon>
        <taxon>Hymenoptera</taxon>
        <taxon>Apocrita</taxon>
        <taxon>Aculeata</taxon>
        <taxon>Vespoidea</taxon>
        <taxon>Vespidae</taxon>
        <taxon>Vespinae</taxon>
        <taxon>Vespula</taxon>
    </lineage>
</organism>
<protein>
    <submittedName>
        <fullName evidence="1">Uncharacterized protein</fullName>
    </submittedName>
</protein>
<reference evidence="1 2" key="1">
    <citation type="journal article" date="2024" name="Ann. Entomol. Soc. Am.">
        <title>Genomic analyses of the southern and eastern yellowjacket wasps (Hymenoptera: Vespidae) reveal evolutionary signatures of social life.</title>
        <authorList>
            <person name="Catto M.A."/>
            <person name="Caine P.B."/>
            <person name="Orr S.E."/>
            <person name="Hunt B.G."/>
            <person name="Goodisman M.A.D."/>
        </authorList>
    </citation>
    <scope>NUCLEOTIDE SEQUENCE [LARGE SCALE GENOMIC DNA]</scope>
    <source>
        <strain evidence="1">233</strain>
        <tissue evidence="1">Head and thorax</tissue>
    </source>
</reference>